<dbReference type="NCBIfam" id="TIGR00810">
    <property type="entry name" value="secG"/>
    <property type="match status" value="1"/>
</dbReference>
<keyword evidence="9 10" id="KW-0472">Membrane</keyword>
<evidence type="ECO:0000256" key="10">
    <source>
        <dbReference type="RuleBase" id="RU365087"/>
    </source>
</evidence>
<keyword evidence="5 10" id="KW-0812">Transmembrane</keyword>
<evidence type="ECO:0000256" key="4">
    <source>
        <dbReference type="ARBA" id="ARBA00022475"/>
    </source>
</evidence>
<evidence type="ECO:0000256" key="8">
    <source>
        <dbReference type="ARBA" id="ARBA00023010"/>
    </source>
</evidence>
<name>A0ABP7P9D6_9SPHI</name>
<evidence type="ECO:0000256" key="9">
    <source>
        <dbReference type="ARBA" id="ARBA00023136"/>
    </source>
</evidence>
<keyword evidence="8 10" id="KW-0811">Translocation</keyword>
<dbReference type="PANTHER" id="PTHR34182:SF1">
    <property type="entry name" value="PROTEIN-EXPORT MEMBRANE PROTEIN SECG"/>
    <property type="match status" value="1"/>
</dbReference>
<dbReference type="InterPro" id="IPR004692">
    <property type="entry name" value="SecG"/>
</dbReference>
<evidence type="ECO:0000256" key="11">
    <source>
        <dbReference type="SAM" id="MobiDB-lite"/>
    </source>
</evidence>
<dbReference type="Proteomes" id="UP001500742">
    <property type="component" value="Unassembled WGS sequence"/>
</dbReference>
<comment type="subcellular location">
    <subcellularLocation>
        <location evidence="1 10">Cell membrane</location>
        <topology evidence="1 10">Multi-pass membrane protein</topology>
    </subcellularLocation>
</comment>
<comment type="caution">
    <text evidence="12">The sequence shown here is derived from an EMBL/GenBank/DDBJ whole genome shotgun (WGS) entry which is preliminary data.</text>
</comment>
<evidence type="ECO:0000256" key="5">
    <source>
        <dbReference type="ARBA" id="ARBA00022692"/>
    </source>
</evidence>
<evidence type="ECO:0000313" key="12">
    <source>
        <dbReference type="EMBL" id="GAA3961813.1"/>
    </source>
</evidence>
<comment type="caution">
    <text evidence="10">Lacks conserved residue(s) required for the propagation of feature annotation.</text>
</comment>
<reference evidence="13" key="1">
    <citation type="journal article" date="2019" name="Int. J. Syst. Evol. Microbiol.">
        <title>The Global Catalogue of Microorganisms (GCM) 10K type strain sequencing project: providing services to taxonomists for standard genome sequencing and annotation.</title>
        <authorList>
            <consortium name="The Broad Institute Genomics Platform"/>
            <consortium name="The Broad Institute Genome Sequencing Center for Infectious Disease"/>
            <person name="Wu L."/>
            <person name="Ma J."/>
        </authorList>
    </citation>
    <scope>NUCLEOTIDE SEQUENCE [LARGE SCALE GENOMIC DNA]</scope>
    <source>
        <strain evidence="13">JCM 16601</strain>
    </source>
</reference>
<comment type="similarity">
    <text evidence="2 10">Belongs to the SecG family.</text>
</comment>
<evidence type="ECO:0000256" key="6">
    <source>
        <dbReference type="ARBA" id="ARBA00022927"/>
    </source>
</evidence>
<organism evidence="12 13">
    <name type="scientific">Mucilaginibacter dorajii</name>
    <dbReference type="NCBI Taxonomy" id="692994"/>
    <lineage>
        <taxon>Bacteria</taxon>
        <taxon>Pseudomonadati</taxon>
        <taxon>Bacteroidota</taxon>
        <taxon>Sphingobacteriia</taxon>
        <taxon>Sphingobacteriales</taxon>
        <taxon>Sphingobacteriaceae</taxon>
        <taxon>Mucilaginibacter</taxon>
    </lineage>
</organism>
<keyword evidence="13" id="KW-1185">Reference proteome</keyword>
<comment type="function">
    <text evidence="10">Involved in protein export. Participates in an early event of protein translocation.</text>
</comment>
<proteinExistence type="inferred from homology"/>
<sequence>MYILIILAIIVCSLLGLIVLIQNPKGGGLSSNFSSSSQLMGVQKTGDFLEKGTWFLAIAVMVLALAINVVAKGGIASTDNSGMREQVEKATKAPTTAPVQQLPTAPATNQPAPKKAQ</sequence>
<dbReference type="Pfam" id="PF03840">
    <property type="entry name" value="SecG"/>
    <property type="match status" value="1"/>
</dbReference>
<evidence type="ECO:0000313" key="13">
    <source>
        <dbReference type="Proteomes" id="UP001500742"/>
    </source>
</evidence>
<evidence type="ECO:0000256" key="1">
    <source>
        <dbReference type="ARBA" id="ARBA00004651"/>
    </source>
</evidence>
<evidence type="ECO:0000256" key="7">
    <source>
        <dbReference type="ARBA" id="ARBA00022989"/>
    </source>
</evidence>
<accession>A0ABP7P9D6</accession>
<keyword evidence="4 10" id="KW-1003">Cell membrane</keyword>
<keyword evidence="7 10" id="KW-1133">Transmembrane helix</keyword>
<dbReference type="PANTHER" id="PTHR34182">
    <property type="entry name" value="PROTEIN-EXPORT MEMBRANE PROTEIN SECG"/>
    <property type="match status" value="1"/>
</dbReference>
<feature type="transmembrane region" description="Helical" evidence="10">
    <location>
        <begin position="54"/>
        <end position="75"/>
    </location>
</feature>
<dbReference type="PRINTS" id="PR01651">
    <property type="entry name" value="SECGEXPORT"/>
</dbReference>
<dbReference type="EMBL" id="BAAAZC010000006">
    <property type="protein sequence ID" value="GAA3961813.1"/>
    <property type="molecule type" value="Genomic_DNA"/>
</dbReference>
<keyword evidence="6 10" id="KW-0653">Protein transport</keyword>
<feature type="region of interest" description="Disordered" evidence="11">
    <location>
        <begin position="76"/>
        <end position="117"/>
    </location>
</feature>
<gene>
    <name evidence="12" type="ORF">GCM10022210_07120</name>
</gene>
<evidence type="ECO:0000256" key="3">
    <source>
        <dbReference type="ARBA" id="ARBA00022448"/>
    </source>
</evidence>
<keyword evidence="3 10" id="KW-0813">Transport</keyword>
<protein>
    <recommendedName>
        <fullName evidence="10">Protein-export membrane protein SecG</fullName>
    </recommendedName>
</protein>
<feature type="compositionally biased region" description="Polar residues" evidence="11">
    <location>
        <begin position="93"/>
        <end position="111"/>
    </location>
</feature>
<dbReference type="RefSeq" id="WP_259092008.1">
    <property type="nucleotide sequence ID" value="NZ_BAAAZC010000006.1"/>
</dbReference>
<evidence type="ECO:0000256" key="2">
    <source>
        <dbReference type="ARBA" id="ARBA00008445"/>
    </source>
</evidence>